<dbReference type="Proteomes" id="UP000748531">
    <property type="component" value="Unassembled WGS sequence"/>
</dbReference>
<keyword evidence="2" id="KW-1185">Reference proteome</keyword>
<proteinExistence type="predicted"/>
<evidence type="ECO:0000313" key="1">
    <source>
        <dbReference type="EMBL" id="KAF5397444.1"/>
    </source>
</evidence>
<gene>
    <name evidence="1" type="ORF">PHET_09537</name>
</gene>
<reference evidence="1" key="1">
    <citation type="submission" date="2019-05" db="EMBL/GenBank/DDBJ databases">
        <title>Annotation for the trematode Paragonimus heterotremus.</title>
        <authorList>
            <person name="Choi Y.-J."/>
        </authorList>
    </citation>
    <scope>NUCLEOTIDE SEQUENCE</scope>
    <source>
        <strain evidence="1">LC</strain>
    </source>
</reference>
<accession>A0A8J4T432</accession>
<evidence type="ECO:0000313" key="2">
    <source>
        <dbReference type="Proteomes" id="UP000748531"/>
    </source>
</evidence>
<sequence>MRLTCLLMRPSCSIQLCTTQTPKVKLWV</sequence>
<organism evidence="1 2">
    <name type="scientific">Paragonimus heterotremus</name>
    <dbReference type="NCBI Taxonomy" id="100268"/>
    <lineage>
        <taxon>Eukaryota</taxon>
        <taxon>Metazoa</taxon>
        <taxon>Spiralia</taxon>
        <taxon>Lophotrochozoa</taxon>
        <taxon>Platyhelminthes</taxon>
        <taxon>Trematoda</taxon>
        <taxon>Digenea</taxon>
        <taxon>Plagiorchiida</taxon>
        <taxon>Troglotremata</taxon>
        <taxon>Troglotrematidae</taxon>
        <taxon>Paragonimus</taxon>
    </lineage>
</organism>
<dbReference type="EMBL" id="LUCH01006258">
    <property type="protein sequence ID" value="KAF5397444.1"/>
    <property type="molecule type" value="Genomic_DNA"/>
</dbReference>
<dbReference type="AlphaFoldDB" id="A0A8J4T432"/>
<name>A0A8J4T432_9TREM</name>
<protein>
    <submittedName>
        <fullName evidence="1">Uncharacterized protein</fullName>
    </submittedName>
</protein>
<comment type="caution">
    <text evidence="1">The sequence shown here is derived from an EMBL/GenBank/DDBJ whole genome shotgun (WGS) entry which is preliminary data.</text>
</comment>